<evidence type="ECO:0000313" key="1">
    <source>
        <dbReference type="EMBL" id="KAG0007770.1"/>
    </source>
</evidence>
<dbReference type="AlphaFoldDB" id="A0A9P6SW11"/>
<dbReference type="EMBL" id="JAAAID010002186">
    <property type="protein sequence ID" value="KAG0007770.1"/>
    <property type="molecule type" value="Genomic_DNA"/>
</dbReference>
<sequence>MLSTIQPDHPHNFMVPPCASMRQWDFNHLPLAEQLQALGDDATPPSFSSVYFLKKWARELPDAPCLLVPNATATDYITFSYAQYDSATDIIARYWASKLNPSWLDADRTRAMAALDAPVALLVKDLPTSHFLIIAFHKLRIPVLLISTRNSPAGVSHLVTTGKVSAILVEDSLRSMLEPQIAHTPTYSVVPVNPDELLQAPAVPPVPHCADVDAQDIAIIVHSSGTTG</sequence>
<keyword evidence="2" id="KW-1185">Reference proteome</keyword>
<protein>
    <submittedName>
        <fullName evidence="1">Uncharacterized protein</fullName>
    </submittedName>
</protein>
<name>A0A9P6SW11_9FUNG</name>
<dbReference type="OrthoDB" id="429813at2759"/>
<comment type="caution">
    <text evidence="1">The sequence shown here is derived from an EMBL/GenBank/DDBJ whole genome shotgun (WGS) entry which is preliminary data.</text>
</comment>
<dbReference type="Gene3D" id="3.40.50.12780">
    <property type="entry name" value="N-terminal domain of ligase-like"/>
    <property type="match status" value="1"/>
</dbReference>
<gene>
    <name evidence="1" type="ORF">BGZ80_004243</name>
</gene>
<evidence type="ECO:0000313" key="2">
    <source>
        <dbReference type="Proteomes" id="UP000703661"/>
    </source>
</evidence>
<dbReference type="Proteomes" id="UP000703661">
    <property type="component" value="Unassembled WGS sequence"/>
</dbReference>
<organism evidence="1 2">
    <name type="scientific">Entomortierella chlamydospora</name>
    <dbReference type="NCBI Taxonomy" id="101097"/>
    <lineage>
        <taxon>Eukaryota</taxon>
        <taxon>Fungi</taxon>
        <taxon>Fungi incertae sedis</taxon>
        <taxon>Mucoromycota</taxon>
        <taxon>Mortierellomycotina</taxon>
        <taxon>Mortierellomycetes</taxon>
        <taxon>Mortierellales</taxon>
        <taxon>Mortierellaceae</taxon>
        <taxon>Entomortierella</taxon>
    </lineage>
</organism>
<dbReference type="SUPFAM" id="SSF56801">
    <property type="entry name" value="Acetyl-CoA synthetase-like"/>
    <property type="match status" value="1"/>
</dbReference>
<reference evidence="1" key="1">
    <citation type="journal article" date="2020" name="Fungal Divers.">
        <title>Resolving the Mortierellaceae phylogeny through synthesis of multi-gene phylogenetics and phylogenomics.</title>
        <authorList>
            <person name="Vandepol N."/>
            <person name="Liber J."/>
            <person name="Desiro A."/>
            <person name="Na H."/>
            <person name="Kennedy M."/>
            <person name="Barry K."/>
            <person name="Grigoriev I.V."/>
            <person name="Miller A.N."/>
            <person name="O'Donnell K."/>
            <person name="Stajich J.E."/>
            <person name="Bonito G."/>
        </authorList>
    </citation>
    <scope>NUCLEOTIDE SEQUENCE</scope>
    <source>
        <strain evidence="1">NRRL 2769</strain>
    </source>
</reference>
<accession>A0A9P6SW11</accession>
<proteinExistence type="predicted"/>
<dbReference type="InterPro" id="IPR042099">
    <property type="entry name" value="ANL_N_sf"/>
</dbReference>